<dbReference type="PANTHER" id="PTHR35787">
    <property type="entry name" value="GLYCEROL UPTAKE OPERON ANTITERMINATOR REGULATORY PROTEIN"/>
    <property type="match status" value="1"/>
</dbReference>
<dbReference type="InterPro" id="IPR013785">
    <property type="entry name" value="Aldolase_TIM"/>
</dbReference>
<keyword evidence="1" id="KW-0804">Transcription</keyword>
<keyword evidence="1" id="KW-0319">Glycerol metabolism</keyword>
<name>A0A1H2SDG2_9BACI</name>
<dbReference type="AlphaFoldDB" id="A0A1H2SDG2"/>
<evidence type="ECO:0000313" key="3">
    <source>
        <dbReference type="Proteomes" id="UP000199488"/>
    </source>
</evidence>
<dbReference type="InterPro" id="IPR006699">
    <property type="entry name" value="GlpP"/>
</dbReference>
<dbReference type="PANTHER" id="PTHR35787:SF1">
    <property type="entry name" value="GLYCEROL UPTAKE OPERON ANTITERMINATOR REGULATORY PROTEIN"/>
    <property type="match status" value="1"/>
</dbReference>
<dbReference type="EMBL" id="FNNC01000001">
    <property type="protein sequence ID" value="SDW29164.1"/>
    <property type="molecule type" value="Genomic_DNA"/>
</dbReference>
<accession>A0A1H2SDG2</accession>
<keyword evidence="3" id="KW-1185">Reference proteome</keyword>
<dbReference type="GO" id="GO:0001072">
    <property type="term" value="F:transcription antitermination factor activity, RNA binding"/>
    <property type="evidence" value="ECO:0007669"/>
    <property type="project" value="TreeGrafter"/>
</dbReference>
<protein>
    <recommendedName>
        <fullName evidence="1">Glycerol uptake operon antiterminator regulatory protein</fullName>
    </recommendedName>
</protein>
<dbReference type="GO" id="GO:0045893">
    <property type="term" value="P:positive regulation of DNA-templated transcription"/>
    <property type="evidence" value="ECO:0007669"/>
    <property type="project" value="TreeGrafter"/>
</dbReference>
<dbReference type="GO" id="GO:0003723">
    <property type="term" value="F:RNA binding"/>
    <property type="evidence" value="ECO:0007669"/>
    <property type="project" value="UniProtKB-KW"/>
</dbReference>
<gene>
    <name evidence="2" type="ORF">SAMN05421781_1110</name>
</gene>
<dbReference type="STRING" id="1122204.SAMN05421781_1110"/>
<comment type="function">
    <text evidence="1">Regulates expression of the glpD operon. In the presence of glycerol 3-phosphate (G3P) causes antitermination of transcription of glpD at the inverted repeat of the leader region to enhance its transcription. Binds and stabilizes glpD leader mRNA.</text>
</comment>
<dbReference type="PIRSF" id="PIRSF016897">
    <property type="entry name" value="GlpP"/>
    <property type="match status" value="1"/>
</dbReference>
<keyword evidence="1" id="KW-0805">Transcription regulation</keyword>
<dbReference type="RefSeq" id="WP_091612153.1">
    <property type="nucleotide sequence ID" value="NZ_FNNC01000001.1"/>
</dbReference>
<evidence type="ECO:0000313" key="2">
    <source>
        <dbReference type="EMBL" id="SDW29164.1"/>
    </source>
</evidence>
<proteinExistence type="predicted"/>
<dbReference type="SUPFAM" id="SSF110391">
    <property type="entry name" value="GlpP-like"/>
    <property type="match status" value="1"/>
</dbReference>
<dbReference type="Gene3D" id="3.20.20.70">
    <property type="entry name" value="Aldolase class I"/>
    <property type="match status" value="1"/>
</dbReference>
<keyword evidence="1" id="KW-0694">RNA-binding</keyword>
<dbReference type="OrthoDB" id="9799580at2"/>
<dbReference type="Pfam" id="PF04309">
    <property type="entry name" value="G3P_antiterm"/>
    <property type="match status" value="1"/>
</dbReference>
<dbReference type="Proteomes" id="UP000199488">
    <property type="component" value="Unassembled WGS sequence"/>
</dbReference>
<evidence type="ECO:0000256" key="1">
    <source>
        <dbReference type="PIRNR" id="PIRNR016897"/>
    </source>
</evidence>
<organism evidence="2 3">
    <name type="scientific">Marinococcus luteus</name>
    <dbReference type="NCBI Taxonomy" id="1122204"/>
    <lineage>
        <taxon>Bacteria</taxon>
        <taxon>Bacillati</taxon>
        <taxon>Bacillota</taxon>
        <taxon>Bacilli</taxon>
        <taxon>Bacillales</taxon>
        <taxon>Bacillaceae</taxon>
        <taxon>Marinococcus</taxon>
    </lineage>
</organism>
<sequence length="181" mass="19947">MLTGQKILPAARNEREFEKALKTSGQYVVILNVHLAKLKSLIQLSKRADKKVLLHADLVQGLAHDDSAAQFLCQNIRPDGLISTRRQILTTAKKNNLITVQRLFLLDSLALETSYKLLEDIKPDMVELLPGIVPSMIKDVAENKNVPVIAGGLIRSQEEVTAAWNAGASAISTTEKSLWPK</sequence>
<dbReference type="GO" id="GO:0006071">
    <property type="term" value="P:glycerol metabolic process"/>
    <property type="evidence" value="ECO:0007669"/>
    <property type="project" value="UniProtKB-UniRule"/>
</dbReference>
<reference evidence="2 3" key="1">
    <citation type="submission" date="2016-10" db="EMBL/GenBank/DDBJ databases">
        <authorList>
            <person name="de Groot N.N."/>
        </authorList>
    </citation>
    <scope>NUCLEOTIDE SEQUENCE [LARGE SCALE GENOMIC DNA]</scope>
    <source>
        <strain evidence="2 3">DSM 23126</strain>
    </source>
</reference>